<gene>
    <name evidence="4" type="ORF">LCGC14_0448400</name>
</gene>
<dbReference type="AlphaFoldDB" id="A0A0F9V5C8"/>
<organism evidence="4">
    <name type="scientific">marine sediment metagenome</name>
    <dbReference type="NCBI Taxonomy" id="412755"/>
    <lineage>
        <taxon>unclassified sequences</taxon>
        <taxon>metagenomes</taxon>
        <taxon>ecological metagenomes</taxon>
    </lineage>
</organism>
<dbReference type="PANTHER" id="PTHR45833">
    <property type="entry name" value="METHIONINE SYNTHASE"/>
    <property type="match status" value="1"/>
</dbReference>
<dbReference type="GO" id="GO:0046653">
    <property type="term" value="P:tetrahydrofolate metabolic process"/>
    <property type="evidence" value="ECO:0007669"/>
    <property type="project" value="TreeGrafter"/>
</dbReference>
<evidence type="ECO:0000259" key="3">
    <source>
        <dbReference type="PROSITE" id="PS50974"/>
    </source>
</evidence>
<dbReference type="GO" id="GO:0046872">
    <property type="term" value="F:metal ion binding"/>
    <property type="evidence" value="ECO:0007669"/>
    <property type="project" value="UniProtKB-KW"/>
</dbReference>
<name>A0A0F9V5C8_9ZZZZ</name>
<proteinExistence type="predicted"/>
<sequence length="58" mass="6655">MWPGAAVSGWYFSHPEAKYYAVAAVQKDQVEDYAKRTNMTLEEAERWLSPNLGYDPES</sequence>
<evidence type="ECO:0000313" key="4">
    <source>
        <dbReference type="EMBL" id="KKN68741.1"/>
    </source>
</evidence>
<dbReference type="PANTHER" id="PTHR45833:SF1">
    <property type="entry name" value="METHIONINE SYNTHASE"/>
    <property type="match status" value="1"/>
</dbReference>
<dbReference type="Gene3D" id="3.10.196.10">
    <property type="entry name" value="Vitamin B12-dependent methionine synthase, activation domain"/>
    <property type="match status" value="1"/>
</dbReference>
<dbReference type="InterPro" id="IPR050554">
    <property type="entry name" value="Met_Synthase/Corrinoid"/>
</dbReference>
<keyword evidence="2" id="KW-0170">Cobalt</keyword>
<evidence type="ECO:0000256" key="2">
    <source>
        <dbReference type="ARBA" id="ARBA00023285"/>
    </source>
</evidence>
<dbReference type="PROSITE" id="PS50974">
    <property type="entry name" value="ADOMET_ACTIVATION"/>
    <property type="match status" value="1"/>
</dbReference>
<dbReference type="GO" id="GO:0008705">
    <property type="term" value="F:methionine synthase activity"/>
    <property type="evidence" value="ECO:0007669"/>
    <property type="project" value="InterPro"/>
</dbReference>
<comment type="caution">
    <text evidence="4">The sequence shown here is derived from an EMBL/GenBank/DDBJ whole genome shotgun (WGS) entry which is preliminary data.</text>
</comment>
<protein>
    <recommendedName>
        <fullName evidence="3">AdoMet activation domain-containing protein</fullName>
    </recommendedName>
</protein>
<accession>A0A0F9V5C8</accession>
<feature type="domain" description="AdoMet activation" evidence="3">
    <location>
        <begin position="1"/>
        <end position="57"/>
    </location>
</feature>
<keyword evidence="1" id="KW-0479">Metal-binding</keyword>
<dbReference type="Pfam" id="PF02965">
    <property type="entry name" value="Met_synt_B12"/>
    <property type="match status" value="1"/>
</dbReference>
<dbReference type="EMBL" id="LAZR01000441">
    <property type="protein sequence ID" value="KKN68741.1"/>
    <property type="molecule type" value="Genomic_DNA"/>
</dbReference>
<dbReference type="GO" id="GO:0005829">
    <property type="term" value="C:cytosol"/>
    <property type="evidence" value="ECO:0007669"/>
    <property type="project" value="TreeGrafter"/>
</dbReference>
<dbReference type="GO" id="GO:0050667">
    <property type="term" value="P:homocysteine metabolic process"/>
    <property type="evidence" value="ECO:0007669"/>
    <property type="project" value="TreeGrafter"/>
</dbReference>
<dbReference type="InterPro" id="IPR004223">
    <property type="entry name" value="VitB12-dep_Met_synth_activ_dom"/>
</dbReference>
<evidence type="ECO:0000256" key="1">
    <source>
        <dbReference type="ARBA" id="ARBA00022723"/>
    </source>
</evidence>
<dbReference type="SUPFAM" id="SSF56507">
    <property type="entry name" value="Methionine synthase activation domain-like"/>
    <property type="match status" value="1"/>
</dbReference>
<reference evidence="4" key="1">
    <citation type="journal article" date="2015" name="Nature">
        <title>Complex archaea that bridge the gap between prokaryotes and eukaryotes.</title>
        <authorList>
            <person name="Spang A."/>
            <person name="Saw J.H."/>
            <person name="Jorgensen S.L."/>
            <person name="Zaremba-Niedzwiedzka K."/>
            <person name="Martijn J."/>
            <person name="Lind A.E."/>
            <person name="van Eijk R."/>
            <person name="Schleper C."/>
            <person name="Guy L."/>
            <person name="Ettema T.J."/>
        </authorList>
    </citation>
    <scope>NUCLEOTIDE SEQUENCE</scope>
</reference>
<dbReference type="InterPro" id="IPR037010">
    <property type="entry name" value="VitB12-dep_Met_synth_activ_sf"/>
</dbReference>